<proteinExistence type="predicted"/>
<evidence type="ECO:0000313" key="1">
    <source>
        <dbReference type="EMBL" id="UUO67330.1"/>
    </source>
</evidence>
<dbReference type="EMBL" id="CP028989">
    <property type="protein sequence ID" value="UUO67330.1"/>
    <property type="molecule type" value="Genomic_DNA"/>
</dbReference>
<reference evidence="1" key="1">
    <citation type="submission" date="2018-04" db="EMBL/GenBank/DDBJ databases">
        <title>Genomes of Endosymbiotic and Endophytic Bradyrhizobium Publication status.</title>
        <authorList>
            <person name="Guha S."/>
            <person name="Jorrin B."/>
            <person name="Sarkar M."/>
            <person name="Poole P.S."/>
            <person name="DasGupta M."/>
        </authorList>
    </citation>
    <scope>NUCLEOTIDE SEQUENCE</scope>
    <source>
        <strain evidence="1">WBOS16</strain>
    </source>
</reference>
<dbReference type="Proteomes" id="UP001058872">
    <property type="component" value="Chromosome"/>
</dbReference>
<accession>A0AAE9ND31</accession>
<name>A0AAE9ND31_9BRAD</name>
<protein>
    <submittedName>
        <fullName evidence="1">Uncharacterized protein</fullName>
    </submittedName>
</protein>
<dbReference type="RefSeq" id="WP_257179734.1">
    <property type="nucleotide sequence ID" value="NZ_CP028989.1"/>
</dbReference>
<dbReference type="AlphaFoldDB" id="A0AAE9ND31"/>
<organism evidence="1 2">
    <name type="scientific">Bradyrhizobium betae</name>
    <dbReference type="NCBI Taxonomy" id="244734"/>
    <lineage>
        <taxon>Bacteria</taxon>
        <taxon>Pseudomonadati</taxon>
        <taxon>Pseudomonadota</taxon>
        <taxon>Alphaproteobacteria</taxon>
        <taxon>Hyphomicrobiales</taxon>
        <taxon>Nitrobacteraceae</taxon>
        <taxon>Bradyrhizobium</taxon>
    </lineage>
</organism>
<evidence type="ECO:0000313" key="2">
    <source>
        <dbReference type="Proteomes" id="UP001058872"/>
    </source>
</evidence>
<sequence>MCEWRQRLIDRFPELFDGATVAGHVPGLSLVDDGWQQIVCRAIARIATAVGASPLKITTISRRSGVLRLDYHRSSSIARLPDIEAAIQYAIALAEAGSACTCERCGREGCLHQVGSELVTACLAHSNGVKVREVRGFENLHVVRSFDGKRPGPIILGRYDRITDVFVAVDPRSLPAKE</sequence>
<gene>
    <name evidence="1" type="ORF">DCM83_20405</name>
</gene>